<dbReference type="InterPro" id="IPR002110">
    <property type="entry name" value="Ankyrin_rpt"/>
</dbReference>
<keyword evidence="2 3" id="KW-0040">ANK repeat</keyword>
<gene>
    <name evidence="4" type="primary">Kidins220</name>
    <name evidence="4" type="ORF">AK812_SmicGene3198</name>
</gene>
<sequence length="660" mass="71712">MSHFDEPWERWKSALEREQRWTVEDLADAAEQGSVSEVEAMMQLPQDPDLCGTRGQPALTIASMQGHVEVARLLLEAGADKNFHNGTTALMLASLQGHVEAAQLLVEANANTDLTDRNGLTALTIASGQGFVEVVRVLLEAGVDKDLAANNGATALTMASDQGNVEIVHLLLEAGAAKNLVSNVGLTALMTASGQGHVEVVRLLLEASADKNLSSRNGSTALMLASLQGHVEAAQLLVEANANTDLTDKHGLTALMIASGQGLVEVVRVLLEAGVDKDLATDSGFTALMAALGSSQAEVVRLLLDARADTNMADNNGFTALSIASGQPAGACPNSAHPSGVIALTMHLGRRLEVLHAVSGVAVELKRQLYARRLDSAMRAQEISLTQLEEVVAAAAAHQVDPASVEKARAEIDTAKQRCRDAQGAAENRLVDRADAMLWKLKKGRIRMDDWTRREGPLWDMVNAIQDAEGAQDWQAMQAAIAGWREERPGSNHEAFEDPSSPTRLFRRAQERCGELRMKEFRQEVNDILNRARNVGHLTYDLLSLFEKAMDPWADYLSRRQSRLQRDDASERATAPMASTYGTWIGSSVDGYGQLSHGHEPGWRETALLGYGTYFGTTKWTWQPTSSTTTMVDYPFNVPISTSHGIRQFYDFAGAYRTYD</sequence>
<feature type="repeat" description="ANK" evidence="3">
    <location>
        <begin position="283"/>
        <end position="315"/>
    </location>
</feature>
<feature type="repeat" description="ANK" evidence="3">
    <location>
        <begin position="118"/>
        <end position="150"/>
    </location>
</feature>
<dbReference type="PANTHER" id="PTHR24188:SF29">
    <property type="entry name" value="GH09064P"/>
    <property type="match status" value="1"/>
</dbReference>
<dbReference type="Proteomes" id="UP000186817">
    <property type="component" value="Unassembled WGS sequence"/>
</dbReference>
<accession>A0A1Q9EZI9</accession>
<proteinExistence type="predicted"/>
<dbReference type="Pfam" id="PF00023">
    <property type="entry name" value="Ank"/>
    <property type="match status" value="1"/>
</dbReference>
<feature type="repeat" description="ANK" evidence="3">
    <location>
        <begin position="85"/>
        <end position="117"/>
    </location>
</feature>
<evidence type="ECO:0000313" key="4">
    <source>
        <dbReference type="EMBL" id="OLQ12858.1"/>
    </source>
</evidence>
<dbReference type="InterPro" id="IPR036770">
    <property type="entry name" value="Ankyrin_rpt-contain_sf"/>
</dbReference>
<feature type="repeat" description="ANK" evidence="3">
    <location>
        <begin position="217"/>
        <end position="249"/>
    </location>
</feature>
<dbReference type="EMBL" id="LSRX01000037">
    <property type="protein sequence ID" value="OLQ12858.1"/>
    <property type="molecule type" value="Genomic_DNA"/>
</dbReference>
<protein>
    <submittedName>
        <fullName evidence="4">Kinase D-interacting substrate of 220 kDa</fullName>
    </submittedName>
</protein>
<dbReference type="PROSITE" id="PS50088">
    <property type="entry name" value="ANK_REPEAT"/>
    <property type="match status" value="8"/>
</dbReference>
<evidence type="ECO:0000256" key="2">
    <source>
        <dbReference type="ARBA" id="ARBA00023043"/>
    </source>
</evidence>
<dbReference type="PROSITE" id="PS50297">
    <property type="entry name" value="ANK_REP_REGION"/>
    <property type="match status" value="8"/>
</dbReference>
<evidence type="ECO:0000313" key="5">
    <source>
        <dbReference type="Proteomes" id="UP000186817"/>
    </source>
</evidence>
<dbReference type="PANTHER" id="PTHR24188">
    <property type="entry name" value="ANKYRIN REPEAT PROTEIN"/>
    <property type="match status" value="1"/>
</dbReference>
<dbReference type="SMART" id="SM00248">
    <property type="entry name" value="ANK"/>
    <property type="match status" value="8"/>
</dbReference>
<keyword evidence="5" id="KW-1185">Reference proteome</keyword>
<feature type="repeat" description="ANK" evidence="3">
    <location>
        <begin position="184"/>
        <end position="216"/>
    </location>
</feature>
<keyword evidence="4" id="KW-0808">Transferase</keyword>
<reference evidence="4 5" key="1">
    <citation type="submission" date="2016-02" db="EMBL/GenBank/DDBJ databases">
        <title>Genome analysis of coral dinoflagellate symbionts highlights evolutionary adaptations to a symbiotic lifestyle.</title>
        <authorList>
            <person name="Aranda M."/>
            <person name="Li Y."/>
            <person name="Liew Y.J."/>
            <person name="Baumgarten S."/>
            <person name="Simakov O."/>
            <person name="Wilson M."/>
            <person name="Piel J."/>
            <person name="Ashoor H."/>
            <person name="Bougouffa S."/>
            <person name="Bajic V.B."/>
            <person name="Ryu T."/>
            <person name="Ravasi T."/>
            <person name="Bayer T."/>
            <person name="Micklem G."/>
            <person name="Kim H."/>
            <person name="Bhak J."/>
            <person name="Lajeunesse T.C."/>
            <person name="Voolstra C.R."/>
        </authorList>
    </citation>
    <scope>NUCLEOTIDE SEQUENCE [LARGE SCALE GENOMIC DNA]</scope>
    <source>
        <strain evidence="4 5">CCMP2467</strain>
    </source>
</reference>
<feature type="repeat" description="ANK" evidence="3">
    <location>
        <begin position="250"/>
        <end position="282"/>
    </location>
</feature>
<organism evidence="4 5">
    <name type="scientific">Symbiodinium microadriaticum</name>
    <name type="common">Dinoflagellate</name>
    <name type="synonym">Zooxanthella microadriatica</name>
    <dbReference type="NCBI Taxonomy" id="2951"/>
    <lineage>
        <taxon>Eukaryota</taxon>
        <taxon>Sar</taxon>
        <taxon>Alveolata</taxon>
        <taxon>Dinophyceae</taxon>
        <taxon>Suessiales</taxon>
        <taxon>Symbiodiniaceae</taxon>
        <taxon>Symbiodinium</taxon>
    </lineage>
</organism>
<comment type="caution">
    <text evidence="4">The sequence shown here is derived from an EMBL/GenBank/DDBJ whole genome shotgun (WGS) entry which is preliminary data.</text>
</comment>
<dbReference type="GO" id="GO:0016301">
    <property type="term" value="F:kinase activity"/>
    <property type="evidence" value="ECO:0007669"/>
    <property type="project" value="UniProtKB-KW"/>
</dbReference>
<dbReference type="AlphaFoldDB" id="A0A1Q9EZI9"/>
<keyword evidence="1" id="KW-0677">Repeat</keyword>
<dbReference type="OrthoDB" id="10264606at2759"/>
<keyword evidence="4" id="KW-0418">Kinase</keyword>
<feature type="repeat" description="ANK" evidence="3">
    <location>
        <begin position="54"/>
        <end position="86"/>
    </location>
</feature>
<evidence type="ECO:0000256" key="1">
    <source>
        <dbReference type="ARBA" id="ARBA00022737"/>
    </source>
</evidence>
<evidence type="ECO:0000256" key="3">
    <source>
        <dbReference type="PROSITE-ProRule" id="PRU00023"/>
    </source>
</evidence>
<dbReference type="Pfam" id="PF12796">
    <property type="entry name" value="Ank_2"/>
    <property type="match status" value="3"/>
</dbReference>
<name>A0A1Q9EZI9_SYMMI</name>
<dbReference type="SUPFAM" id="SSF48403">
    <property type="entry name" value="Ankyrin repeat"/>
    <property type="match status" value="1"/>
</dbReference>
<dbReference type="Gene3D" id="1.25.40.20">
    <property type="entry name" value="Ankyrin repeat-containing domain"/>
    <property type="match status" value="4"/>
</dbReference>
<feature type="repeat" description="ANK" evidence="3">
    <location>
        <begin position="151"/>
        <end position="183"/>
    </location>
</feature>